<proteinExistence type="predicted"/>
<dbReference type="InterPro" id="IPR008929">
    <property type="entry name" value="Chondroitin_lyas"/>
</dbReference>
<keyword evidence="4 7" id="KW-0456">Lyase</keyword>
<evidence type="ECO:0000256" key="4">
    <source>
        <dbReference type="ARBA" id="ARBA00023239"/>
    </source>
</evidence>
<reference evidence="7 8" key="1">
    <citation type="submission" date="2023-04" db="EMBL/GenBank/DDBJ databases">
        <title>Nanopore sequencing of Janthinobacterium from water.</title>
        <authorList>
            <person name="Ciuchcinski K."/>
            <person name="Rokowska A."/>
            <person name="Dziewit L."/>
        </authorList>
    </citation>
    <scope>NUCLEOTIDE SEQUENCE [LARGE SCALE GENOMIC DNA]</scope>
    <source>
        <strain evidence="7 8">DEMB2</strain>
    </source>
</reference>
<dbReference type="InterPro" id="IPR012480">
    <property type="entry name" value="Hepar_II_III_C"/>
</dbReference>
<evidence type="ECO:0000313" key="8">
    <source>
        <dbReference type="Proteomes" id="UP001219584"/>
    </source>
</evidence>
<evidence type="ECO:0000259" key="6">
    <source>
        <dbReference type="Pfam" id="PF16889"/>
    </source>
</evidence>
<evidence type="ECO:0000256" key="1">
    <source>
        <dbReference type="ARBA" id="ARBA00004418"/>
    </source>
</evidence>
<dbReference type="Proteomes" id="UP001219584">
    <property type="component" value="Chromosome"/>
</dbReference>
<dbReference type="PANTHER" id="PTHR39210:SF1">
    <property type="entry name" value="HEPARIN-SULFATE LYASE"/>
    <property type="match status" value="1"/>
</dbReference>
<accession>A0ABY8I4G0</accession>
<keyword evidence="8" id="KW-1185">Reference proteome</keyword>
<dbReference type="Gene3D" id="2.70.98.70">
    <property type="match status" value="1"/>
</dbReference>
<dbReference type="RefSeq" id="WP_278316927.1">
    <property type="nucleotide sequence ID" value="NZ_CP121464.1"/>
</dbReference>
<keyword evidence="2" id="KW-0732">Signal</keyword>
<dbReference type="Gene3D" id="1.50.10.100">
    <property type="entry name" value="Chondroitin AC/alginate lyase"/>
    <property type="match status" value="1"/>
</dbReference>
<dbReference type="EMBL" id="CP121464">
    <property type="protein sequence ID" value="WFR78980.1"/>
    <property type="molecule type" value="Genomic_DNA"/>
</dbReference>
<organism evidence="7 8">
    <name type="scientific">Janthinobacterium rivuli</name>
    <dbReference type="NCBI Taxonomy" id="2751478"/>
    <lineage>
        <taxon>Bacteria</taxon>
        <taxon>Pseudomonadati</taxon>
        <taxon>Pseudomonadota</taxon>
        <taxon>Betaproteobacteria</taxon>
        <taxon>Burkholderiales</taxon>
        <taxon>Oxalobacteraceae</taxon>
        <taxon>Janthinobacterium</taxon>
    </lineage>
</organism>
<evidence type="ECO:0000313" key="7">
    <source>
        <dbReference type="EMBL" id="WFR78980.1"/>
    </source>
</evidence>
<dbReference type="SUPFAM" id="SSF48230">
    <property type="entry name" value="Chondroitin AC/alginate lyase"/>
    <property type="match status" value="1"/>
</dbReference>
<comment type="subcellular location">
    <subcellularLocation>
        <location evidence="1">Periplasm</location>
    </subcellularLocation>
</comment>
<dbReference type="GO" id="GO:0016829">
    <property type="term" value="F:lyase activity"/>
    <property type="evidence" value="ECO:0007669"/>
    <property type="project" value="UniProtKB-KW"/>
</dbReference>
<evidence type="ECO:0000256" key="3">
    <source>
        <dbReference type="ARBA" id="ARBA00022764"/>
    </source>
</evidence>
<gene>
    <name evidence="7" type="ORF">P9875_25335</name>
</gene>
<name>A0ABY8I4G0_9BURK</name>
<evidence type="ECO:0000259" key="5">
    <source>
        <dbReference type="Pfam" id="PF07940"/>
    </source>
</evidence>
<sequence>MTFSKWRASPSRLPNYCASNEIAPHELTYPIPGEIPLKPGLLLYWHTLRHLKPVQFYGRLLFRMRRPRPDLRAAPPLRPLAGTWQLAARRDPSLTGDGSFCFLGQRHDLSAIDGWNDGTLDKLWLYNLHYFDTLNASNSMALTAQHQRLLTRWIEANPTGHGNGWEPYPMSLRIVNWIKWALAGNTLDTRQLNSLAVQVRWLAGRLEIHLLGNHLFANAKALLFAGQFFMGPEADAWRVTALRILAREVPEQILADGAHFELSTMYHALALEDMLDLLNLAQAFDALDSQASDWRSRIPAMQSWLAMLSHPDGGIGFFNDAAFGIAVETTELARYADSLGFPAPQAPTDGVTHLAASGYLRLQLGASVLLLDAAAVGPDYLPGHAHADTLSFEWSLSGQRLLVNSGTSQYGLGAERLRQRGTAAHNTVQIDGADSSEVWSGFRVARRAYPHEIRIDAPGPVLDIDCAHDGYLRLPGKNIHRRHWRLAAGALAIHDRVSGPFRLAEAFFHLHPAIRVAPGAGRRQCTLLLPDGSAVHVAIDQGSISVQPDHWHPRFGVSQETHCLQIRFEGADLTTCFSWNHS</sequence>
<evidence type="ECO:0000256" key="2">
    <source>
        <dbReference type="ARBA" id="ARBA00022729"/>
    </source>
</evidence>
<feature type="domain" description="Heparin-sulfate lyase N-terminal" evidence="6">
    <location>
        <begin position="191"/>
        <end position="322"/>
    </location>
</feature>
<keyword evidence="3" id="KW-0574">Periplasm</keyword>
<protein>
    <submittedName>
        <fullName evidence="7">Alginate lyase family protein</fullName>
    </submittedName>
</protein>
<dbReference type="Pfam" id="PF07940">
    <property type="entry name" value="Hepar_II_III_C"/>
    <property type="match status" value="1"/>
</dbReference>
<feature type="domain" description="Heparinase II/III-like C-terminal" evidence="5">
    <location>
        <begin position="349"/>
        <end position="579"/>
    </location>
</feature>
<dbReference type="InterPro" id="IPR031680">
    <property type="entry name" value="Hepar_II_III_N"/>
</dbReference>
<dbReference type="Pfam" id="PF16889">
    <property type="entry name" value="Hepar_II_III_N"/>
    <property type="match status" value="1"/>
</dbReference>
<dbReference type="PANTHER" id="PTHR39210">
    <property type="entry name" value="HEPARIN-SULFATE LYASE"/>
    <property type="match status" value="1"/>
</dbReference>